<comment type="caution">
    <text evidence="3">The sequence shown here is derived from an EMBL/GenBank/DDBJ whole genome shotgun (WGS) entry which is preliminary data.</text>
</comment>
<feature type="region of interest" description="Disordered" evidence="1">
    <location>
        <begin position="1104"/>
        <end position="1123"/>
    </location>
</feature>
<evidence type="ECO:0000256" key="1">
    <source>
        <dbReference type="SAM" id="MobiDB-lite"/>
    </source>
</evidence>
<feature type="region of interest" description="Disordered" evidence="1">
    <location>
        <begin position="320"/>
        <end position="345"/>
    </location>
</feature>
<feature type="domain" description="Toprim" evidence="2">
    <location>
        <begin position="233"/>
        <end position="343"/>
    </location>
</feature>
<reference evidence="3" key="1">
    <citation type="submission" date="2018-10" db="EMBL/GenBank/DDBJ databases">
        <title>Acidithiobacillus sulfuriphilus sp. nov.: an extremely acidophilic sulfur-oxidizing chemolithotroph isolated from a neutral pH environment.</title>
        <authorList>
            <person name="Falagan C."/>
            <person name="Moya-Beltran A."/>
            <person name="Quatrini R."/>
            <person name="Johnson D.B."/>
        </authorList>
    </citation>
    <scope>NUCLEOTIDE SEQUENCE [LARGE SCALE GENOMIC DNA]</scope>
    <source>
        <strain evidence="3">CJ-2</strain>
    </source>
</reference>
<name>A0A3M8QTV8_9PROT</name>
<dbReference type="InterPro" id="IPR006171">
    <property type="entry name" value="TOPRIM_dom"/>
</dbReference>
<organism evidence="3">
    <name type="scientific">Acidithiobacillus sulfuriphilus</name>
    <dbReference type="NCBI Taxonomy" id="1867749"/>
    <lineage>
        <taxon>Bacteria</taxon>
        <taxon>Pseudomonadati</taxon>
        <taxon>Pseudomonadota</taxon>
        <taxon>Acidithiobacillia</taxon>
        <taxon>Acidithiobacillales</taxon>
        <taxon>Acidithiobacillaceae</taxon>
        <taxon>Acidithiobacillus</taxon>
    </lineage>
</organism>
<gene>
    <name evidence="3" type="ORF">EC580_10705</name>
</gene>
<dbReference type="EMBL" id="RIZI01000182">
    <property type="protein sequence ID" value="RNF59648.1"/>
    <property type="molecule type" value="Genomic_DNA"/>
</dbReference>
<dbReference type="RefSeq" id="WP_123104900.1">
    <property type="nucleotide sequence ID" value="NZ_CP127527.1"/>
</dbReference>
<protein>
    <recommendedName>
        <fullName evidence="2">Toprim domain-containing protein</fullName>
    </recommendedName>
</protein>
<dbReference type="Pfam" id="PF13362">
    <property type="entry name" value="Toprim_3"/>
    <property type="match status" value="1"/>
</dbReference>
<evidence type="ECO:0000259" key="2">
    <source>
        <dbReference type="Pfam" id="PF13362"/>
    </source>
</evidence>
<dbReference type="AlphaFoldDB" id="A0A3M8QTV8"/>
<evidence type="ECO:0000313" key="3">
    <source>
        <dbReference type="EMBL" id="RNF59648.1"/>
    </source>
</evidence>
<proteinExistence type="predicted"/>
<dbReference type="OrthoDB" id="155529at2"/>
<sequence length="1203" mass="131966">MIARRPIRTFTQGQVTQALDSVNIPYQIAGCQVNADLAGAGHFHLKITPSRGLYLDAATGKGGTIARFLDSLHLTPINPRPPVGATAPAGGQQQANNSLFPQKLWSSSWTCINAQDMPAGWDKGLNASQKGRARQKLEQQRTTVRTYLAARLGLAHLDHWSTQVRISSDGLLILPMKKNGQIVGIQRVFLRENGDKTDRKFAAGTNTAGVAILPVPAGIQPVPLIRDCHQITFVGEGWETVASAVQSAGYPGIVTYSAGGIVKWAQVQAEKAKSLSAEQVAAASAAVVLVDRDESQTGQKVSAKAVRILRAAGLKAHYAIPPAPEDRGPKGGPKGTDWGDYPKEGMSKDVLTAHLSLAIASGDQEMPKPEPDETVAEAFSLMPVRPAESPRNLAPVSAIEDARRSVQSSIAAFIDKAKKWRNDDGPAPTIAEEITTGTGKSHAIRQLLGQLSANKIPVVIIAKDKAACSEYEKAGAFWRHGREDLPGADWHCPTMSEGIQISEKEHHWGPTICASGHCAHGNKRAMRIAKEKNSEPSAHVVQFFMDRPELLPSAIDRCWLDHMAAARQRHVITCTSQGFGPGDAESENGKRIVIYDESADWTHSHLANLATFGGYIESIQRMVSEIEAESLLHDNDDDDDALDGLACLQQILPLMVGLAEALGKNPATHGAAVDAPAALIDMAKQIGDLSDKHTQSWEKPSWSRWTTLVGVPLRAAHEIIIAAKTGSLSIMDGRLLAVYQSTALSDVINSQPFLLADATIHPTIKSVIEHHGGEVNKVIADQQLRWISDPRRFRAAPQRDNRGKLDEAGIAQQVQGIVEALTDRKRVTHKIAIIAQRPKAIRALALVSGKTVQELKDLDKVELWDLSIQHAIGWWGWHEKAHDHWSGFDLIIWDQPAIPRPVLAQKWEEFRAILLAQRAERAERAAMDEFEATWLDDPPDGRAFSNADQQKQGQQNRAVDIILPHWTDDWEQGAWVNVGNFDQQSRAALHKTPEIREFIQNVMDGYRLQAAGRVRGVNHPGCIVYQMGGTPVASLPEHGIQIEFLVLDEAQTDDERKYAEHEAALHQCTHSAQRVIAKGQTITRKNLEVDCRDMGTNGRLGVCPMVPKDSMDRGTNPKTAPRHDTYSEWLEKFAPVLSHHLERTGRHARVVAELQAAAEKFGQESSRDALEVTENLWNMKDFDEDKVEAEARQNIMGIPQPSD</sequence>
<accession>A0A3M8QTV8</accession>